<reference evidence="10 11" key="1">
    <citation type="submission" date="2007-08" db="EMBL/GenBank/DDBJ databases">
        <title>Complete sequence of Roseiflexus castenholzii DSM 13941.</title>
        <authorList>
            <consortium name="US DOE Joint Genome Institute"/>
            <person name="Copeland A."/>
            <person name="Lucas S."/>
            <person name="Lapidus A."/>
            <person name="Barry K."/>
            <person name="Glavina del Rio T."/>
            <person name="Dalin E."/>
            <person name="Tice H."/>
            <person name="Pitluck S."/>
            <person name="Thompson L.S."/>
            <person name="Brettin T."/>
            <person name="Bruce D."/>
            <person name="Detter J.C."/>
            <person name="Han C."/>
            <person name="Tapia R."/>
            <person name="Schmutz J."/>
            <person name="Larimer F."/>
            <person name="Land M."/>
            <person name="Hauser L."/>
            <person name="Kyrpides N."/>
            <person name="Mikhailova N."/>
            <person name="Bryant D.A."/>
            <person name="Hanada S."/>
            <person name="Tsukatani Y."/>
            <person name="Richardson P."/>
        </authorList>
    </citation>
    <scope>NUCLEOTIDE SEQUENCE [LARGE SCALE GENOMIC DNA]</scope>
    <source>
        <strain evidence="11">DSM 13941 / HLO8</strain>
    </source>
</reference>
<dbReference type="KEGG" id="rca:Rcas_0229"/>
<accession>A7NFX8</accession>
<dbReference type="GO" id="GO:0032993">
    <property type="term" value="C:protein-DNA complex"/>
    <property type="evidence" value="ECO:0007669"/>
    <property type="project" value="TreeGrafter"/>
</dbReference>
<dbReference type="GO" id="GO:0000156">
    <property type="term" value="F:phosphorelay response regulator activity"/>
    <property type="evidence" value="ECO:0007669"/>
    <property type="project" value="TreeGrafter"/>
</dbReference>
<evidence type="ECO:0000256" key="6">
    <source>
        <dbReference type="PROSITE-ProRule" id="PRU00169"/>
    </source>
</evidence>
<dbReference type="SUPFAM" id="SSF46894">
    <property type="entry name" value="C-terminal effector domain of the bipartite response regulators"/>
    <property type="match status" value="1"/>
</dbReference>
<dbReference type="PANTHER" id="PTHR48111:SF22">
    <property type="entry name" value="REGULATOR OF RPOS"/>
    <property type="match status" value="1"/>
</dbReference>
<keyword evidence="4 7" id="KW-0238">DNA-binding</keyword>
<evidence type="ECO:0000259" key="9">
    <source>
        <dbReference type="PROSITE" id="PS51755"/>
    </source>
</evidence>
<proteinExistence type="predicted"/>
<dbReference type="PANTHER" id="PTHR48111">
    <property type="entry name" value="REGULATOR OF RPOS"/>
    <property type="match status" value="1"/>
</dbReference>
<dbReference type="InterPro" id="IPR011006">
    <property type="entry name" value="CheY-like_superfamily"/>
</dbReference>
<dbReference type="InterPro" id="IPR001789">
    <property type="entry name" value="Sig_transdc_resp-reg_receiver"/>
</dbReference>
<dbReference type="InterPro" id="IPR016032">
    <property type="entry name" value="Sig_transdc_resp-reg_C-effctor"/>
</dbReference>
<dbReference type="STRING" id="383372.Rcas_0229"/>
<dbReference type="Pfam" id="PF00486">
    <property type="entry name" value="Trans_reg_C"/>
    <property type="match status" value="1"/>
</dbReference>
<evidence type="ECO:0000313" key="11">
    <source>
        <dbReference type="Proteomes" id="UP000000263"/>
    </source>
</evidence>
<gene>
    <name evidence="10" type="ordered locus">Rcas_0229</name>
</gene>
<sequence length="227" mass="26067">MKILLIEDDQRLARLIARVLRDEHHQVDVVHDGDAGQEHALRGIYEVAIIDWMLPGRDGPSICRAVRAARLPTALLLLTARGQIEDKMVGFDSGADDYLVKPFAFEELLARVRALGRRFTLQPDDRDELRVGDLVLDLRHHTARRGARPLDLTPTEWNLLEYLMRNAGQALSRQQILDYVWSYEHDVQPQMVDVYIAYLRRKLNAPGERDPIVTVRGVGYRLEESRV</sequence>
<dbReference type="InterPro" id="IPR001867">
    <property type="entry name" value="OmpR/PhoB-type_DNA-bd"/>
</dbReference>
<dbReference type="InterPro" id="IPR036388">
    <property type="entry name" value="WH-like_DNA-bd_sf"/>
</dbReference>
<dbReference type="EMBL" id="CP000804">
    <property type="protein sequence ID" value="ABU56362.1"/>
    <property type="molecule type" value="Genomic_DNA"/>
</dbReference>
<dbReference type="SMART" id="SM00448">
    <property type="entry name" value="REC"/>
    <property type="match status" value="1"/>
</dbReference>
<dbReference type="RefSeq" id="WP_011997767.1">
    <property type="nucleotide sequence ID" value="NC_009767.1"/>
</dbReference>
<keyword evidence="1 6" id="KW-0597">Phosphoprotein</keyword>
<evidence type="ECO:0000256" key="5">
    <source>
        <dbReference type="ARBA" id="ARBA00023163"/>
    </source>
</evidence>
<feature type="domain" description="Response regulatory" evidence="8">
    <location>
        <begin position="2"/>
        <end position="116"/>
    </location>
</feature>
<name>A7NFX8_ROSCS</name>
<dbReference type="HOGENOM" id="CLU_000445_30_1_0"/>
<dbReference type="Proteomes" id="UP000000263">
    <property type="component" value="Chromosome"/>
</dbReference>
<dbReference type="GO" id="GO:0000976">
    <property type="term" value="F:transcription cis-regulatory region binding"/>
    <property type="evidence" value="ECO:0007669"/>
    <property type="project" value="TreeGrafter"/>
</dbReference>
<evidence type="ECO:0000259" key="8">
    <source>
        <dbReference type="PROSITE" id="PS50110"/>
    </source>
</evidence>
<evidence type="ECO:0000313" key="10">
    <source>
        <dbReference type="EMBL" id="ABU56362.1"/>
    </source>
</evidence>
<dbReference type="SUPFAM" id="SSF52172">
    <property type="entry name" value="CheY-like"/>
    <property type="match status" value="1"/>
</dbReference>
<evidence type="ECO:0000256" key="1">
    <source>
        <dbReference type="ARBA" id="ARBA00022553"/>
    </source>
</evidence>
<dbReference type="Pfam" id="PF00072">
    <property type="entry name" value="Response_reg"/>
    <property type="match status" value="1"/>
</dbReference>
<dbReference type="PROSITE" id="PS51755">
    <property type="entry name" value="OMPR_PHOB"/>
    <property type="match status" value="1"/>
</dbReference>
<dbReference type="GO" id="GO:0006355">
    <property type="term" value="P:regulation of DNA-templated transcription"/>
    <property type="evidence" value="ECO:0007669"/>
    <property type="project" value="InterPro"/>
</dbReference>
<keyword evidence="11" id="KW-1185">Reference proteome</keyword>
<evidence type="ECO:0000256" key="4">
    <source>
        <dbReference type="ARBA" id="ARBA00023125"/>
    </source>
</evidence>
<dbReference type="PROSITE" id="PS50110">
    <property type="entry name" value="RESPONSE_REGULATORY"/>
    <property type="match status" value="1"/>
</dbReference>
<dbReference type="FunFam" id="1.10.10.10:FF:000005">
    <property type="entry name" value="Two-component system response regulator"/>
    <property type="match status" value="1"/>
</dbReference>
<feature type="modified residue" description="4-aspartylphosphate" evidence="6">
    <location>
        <position position="51"/>
    </location>
</feature>
<dbReference type="Gene3D" id="3.40.50.2300">
    <property type="match status" value="1"/>
</dbReference>
<dbReference type="InterPro" id="IPR039420">
    <property type="entry name" value="WalR-like"/>
</dbReference>
<keyword evidence="3" id="KW-0805">Transcription regulation</keyword>
<dbReference type="Gene3D" id="6.10.250.690">
    <property type="match status" value="1"/>
</dbReference>
<evidence type="ECO:0000256" key="7">
    <source>
        <dbReference type="PROSITE-ProRule" id="PRU01091"/>
    </source>
</evidence>
<evidence type="ECO:0000256" key="2">
    <source>
        <dbReference type="ARBA" id="ARBA00023012"/>
    </source>
</evidence>
<dbReference type="SMART" id="SM00862">
    <property type="entry name" value="Trans_reg_C"/>
    <property type="match status" value="1"/>
</dbReference>
<dbReference type="CDD" id="cd00383">
    <property type="entry name" value="trans_reg_C"/>
    <property type="match status" value="1"/>
</dbReference>
<evidence type="ECO:0000256" key="3">
    <source>
        <dbReference type="ARBA" id="ARBA00023015"/>
    </source>
</evidence>
<keyword evidence="5" id="KW-0804">Transcription</keyword>
<feature type="DNA-binding region" description="OmpR/PhoB-type" evidence="7">
    <location>
        <begin position="126"/>
        <end position="224"/>
    </location>
</feature>
<dbReference type="AlphaFoldDB" id="A7NFX8"/>
<keyword evidence="2" id="KW-0902">Two-component regulatory system</keyword>
<protein>
    <submittedName>
        <fullName evidence="10">Two component transcriptional regulator, winged helix family</fullName>
    </submittedName>
</protein>
<dbReference type="OrthoDB" id="9790454at2"/>
<dbReference type="eggNOG" id="COG0745">
    <property type="taxonomic scope" value="Bacteria"/>
</dbReference>
<feature type="domain" description="OmpR/PhoB-type" evidence="9">
    <location>
        <begin position="126"/>
        <end position="224"/>
    </location>
</feature>
<dbReference type="Gene3D" id="1.10.10.10">
    <property type="entry name" value="Winged helix-like DNA-binding domain superfamily/Winged helix DNA-binding domain"/>
    <property type="match status" value="1"/>
</dbReference>
<organism evidence="10 11">
    <name type="scientific">Roseiflexus castenholzii (strain DSM 13941 / HLO8)</name>
    <dbReference type="NCBI Taxonomy" id="383372"/>
    <lineage>
        <taxon>Bacteria</taxon>
        <taxon>Bacillati</taxon>
        <taxon>Chloroflexota</taxon>
        <taxon>Chloroflexia</taxon>
        <taxon>Chloroflexales</taxon>
        <taxon>Roseiflexineae</taxon>
        <taxon>Roseiflexaceae</taxon>
        <taxon>Roseiflexus</taxon>
    </lineage>
</organism>
<dbReference type="GO" id="GO:0005829">
    <property type="term" value="C:cytosol"/>
    <property type="evidence" value="ECO:0007669"/>
    <property type="project" value="TreeGrafter"/>
</dbReference>